<keyword evidence="1" id="KW-0472">Membrane</keyword>
<dbReference type="Proteomes" id="UP001631993">
    <property type="component" value="Unassembled WGS sequence"/>
</dbReference>
<dbReference type="RefSeq" id="WP_369278397.1">
    <property type="nucleotide sequence ID" value="NZ_JBJVMW010000014.1"/>
</dbReference>
<feature type="transmembrane region" description="Helical" evidence="1">
    <location>
        <begin position="6"/>
        <end position="23"/>
    </location>
</feature>
<keyword evidence="1" id="KW-1133">Transmembrane helix</keyword>
<name>A0ABW9IDP8_STRGJ</name>
<gene>
    <name evidence="2" type="ORF">ACKI1S_10805</name>
</gene>
<feature type="transmembrane region" description="Helical" evidence="1">
    <location>
        <begin position="44"/>
        <end position="61"/>
    </location>
</feature>
<reference evidence="2 3" key="1">
    <citation type="submission" date="2024-12" db="EMBL/GenBank/DDBJ databases">
        <title>Forecasting of Potato common scab and diversities of Pathogenic streptomyces spp. in china.</title>
        <authorList>
            <person name="Handique U."/>
            <person name="Wu J."/>
        </authorList>
    </citation>
    <scope>NUCLEOTIDE SEQUENCE [LARGE SCALE GENOMIC DNA]</scope>
    <source>
        <strain evidence="2 3">ZRIMU1585</strain>
    </source>
</reference>
<evidence type="ECO:0000313" key="2">
    <source>
        <dbReference type="EMBL" id="MFM9646629.1"/>
    </source>
</evidence>
<evidence type="ECO:0000256" key="1">
    <source>
        <dbReference type="SAM" id="Phobius"/>
    </source>
</evidence>
<proteinExistence type="predicted"/>
<feature type="transmembrane region" description="Helical" evidence="1">
    <location>
        <begin position="67"/>
        <end position="84"/>
    </location>
</feature>
<organism evidence="2 3">
    <name type="scientific">Streptomyces galilaeus</name>
    <dbReference type="NCBI Taxonomy" id="33899"/>
    <lineage>
        <taxon>Bacteria</taxon>
        <taxon>Bacillati</taxon>
        <taxon>Actinomycetota</taxon>
        <taxon>Actinomycetes</taxon>
        <taxon>Kitasatosporales</taxon>
        <taxon>Streptomycetaceae</taxon>
        <taxon>Streptomyces</taxon>
    </lineage>
</organism>
<evidence type="ECO:0008006" key="4">
    <source>
        <dbReference type="Google" id="ProtNLM"/>
    </source>
</evidence>
<accession>A0ABW9IDP8</accession>
<keyword evidence="3" id="KW-1185">Reference proteome</keyword>
<evidence type="ECO:0000313" key="3">
    <source>
        <dbReference type="Proteomes" id="UP001631993"/>
    </source>
</evidence>
<sequence length="98" mass="10828">MDIPGWFGWTAPALVLLQVLGLFTVIDRLRGSDAALRAKARLDLLDIVGSLLLFGGLMLGLLVAEPWFWLALPGYALMSVFYGVKGVRRLRARRRSTA</sequence>
<keyword evidence="1" id="KW-0812">Transmembrane</keyword>
<protein>
    <recommendedName>
        <fullName evidence="4">DUF2516 family protein</fullName>
    </recommendedName>
</protein>
<dbReference type="EMBL" id="JBJVNE010000005">
    <property type="protein sequence ID" value="MFM9646629.1"/>
    <property type="molecule type" value="Genomic_DNA"/>
</dbReference>
<comment type="caution">
    <text evidence="2">The sequence shown here is derived from an EMBL/GenBank/DDBJ whole genome shotgun (WGS) entry which is preliminary data.</text>
</comment>